<protein>
    <recommendedName>
        <fullName evidence="7">Endoribonuclease YoeB</fullName>
    </recommendedName>
    <alternativeName>
        <fullName evidence="6">Putative mRNA interferase YoeB</fullName>
    </alternativeName>
</protein>
<name>A0ABX8WDP5_9LACO</name>
<dbReference type="NCBIfam" id="TIGR02116">
    <property type="entry name" value="toxin_Txe_YoeB"/>
    <property type="match status" value="1"/>
</dbReference>
<evidence type="ECO:0000256" key="1">
    <source>
        <dbReference type="ARBA" id="ARBA00008172"/>
    </source>
</evidence>
<evidence type="ECO:0000313" key="8">
    <source>
        <dbReference type="EMBL" id="QYN53628.1"/>
    </source>
</evidence>
<keyword evidence="3" id="KW-0540">Nuclease</keyword>
<dbReference type="PANTHER" id="PTHR38039:SF1">
    <property type="entry name" value="TOXIN YOEB"/>
    <property type="match status" value="1"/>
</dbReference>
<evidence type="ECO:0000256" key="6">
    <source>
        <dbReference type="ARBA" id="ARBA00030388"/>
    </source>
</evidence>
<evidence type="ECO:0000256" key="2">
    <source>
        <dbReference type="ARBA" id="ARBA00022649"/>
    </source>
</evidence>
<dbReference type="InterPro" id="IPR009614">
    <property type="entry name" value="YoeB_toxin"/>
</dbReference>
<accession>A0ABX8WDP5</accession>
<sequence length="87" mass="10348">MSVEFLDKAWDEYLSWQSQDRKPLKRINKLIKSIQRDGLANGLGKPERLKYQNGWSRRINNQDRLVYTTKKGHLIIVACKTHYEEND</sequence>
<keyword evidence="9" id="KW-1185">Reference proteome</keyword>
<dbReference type="RefSeq" id="WP_220220282.1">
    <property type="nucleotide sequence ID" value="NZ_CP048268.1"/>
</dbReference>
<dbReference type="InterPro" id="IPR035093">
    <property type="entry name" value="RelE/ParE_toxin_dom_sf"/>
</dbReference>
<evidence type="ECO:0000313" key="9">
    <source>
        <dbReference type="Proteomes" id="UP000826550"/>
    </source>
</evidence>
<gene>
    <name evidence="8" type="ORF">GYM71_09450</name>
</gene>
<reference evidence="8 9" key="1">
    <citation type="submission" date="2020-01" db="EMBL/GenBank/DDBJ databases">
        <title>Vast differences in strain-level diversity in the gut microbiota of two closely related honey bee species.</title>
        <authorList>
            <person name="Ellegaard K.M."/>
            <person name="Suenami S."/>
            <person name="Miyazaki R."/>
            <person name="Engel P."/>
        </authorList>
    </citation>
    <scope>NUCLEOTIDE SEQUENCE [LARGE SCALE GENOMIC DNA]</scope>
    <source>
        <strain evidence="8 9">ESL0416</strain>
    </source>
</reference>
<comment type="similarity">
    <text evidence="1">Belongs to the YoeB family.</text>
</comment>
<evidence type="ECO:0000256" key="5">
    <source>
        <dbReference type="ARBA" id="ARBA00022801"/>
    </source>
</evidence>
<keyword evidence="5" id="KW-0378">Hydrolase</keyword>
<evidence type="ECO:0000256" key="7">
    <source>
        <dbReference type="ARBA" id="ARBA00050056"/>
    </source>
</evidence>
<keyword evidence="4" id="KW-0255">Endonuclease</keyword>
<dbReference type="Proteomes" id="UP000826550">
    <property type="component" value="Chromosome"/>
</dbReference>
<dbReference type="SUPFAM" id="SSF143011">
    <property type="entry name" value="RelE-like"/>
    <property type="match status" value="1"/>
</dbReference>
<dbReference type="EMBL" id="CP048268">
    <property type="protein sequence ID" value="QYN53628.1"/>
    <property type="molecule type" value="Genomic_DNA"/>
</dbReference>
<evidence type="ECO:0000256" key="4">
    <source>
        <dbReference type="ARBA" id="ARBA00022759"/>
    </source>
</evidence>
<keyword evidence="2" id="KW-1277">Toxin-antitoxin system</keyword>
<dbReference type="PANTHER" id="PTHR38039">
    <property type="entry name" value="TOXIN YOEB"/>
    <property type="match status" value="1"/>
</dbReference>
<evidence type="ECO:0000256" key="3">
    <source>
        <dbReference type="ARBA" id="ARBA00022722"/>
    </source>
</evidence>
<dbReference type="Pfam" id="PF06769">
    <property type="entry name" value="YoeB_toxin"/>
    <property type="match status" value="1"/>
</dbReference>
<proteinExistence type="inferred from homology"/>
<organism evidence="8 9">
    <name type="scientific">Lactobacillus panisapium</name>
    <dbReference type="NCBI Taxonomy" id="2012495"/>
    <lineage>
        <taxon>Bacteria</taxon>
        <taxon>Bacillati</taxon>
        <taxon>Bacillota</taxon>
        <taxon>Bacilli</taxon>
        <taxon>Lactobacillales</taxon>
        <taxon>Lactobacillaceae</taxon>
        <taxon>Lactobacillus</taxon>
    </lineage>
</organism>
<dbReference type="Gene3D" id="3.30.2310.20">
    <property type="entry name" value="RelE-like"/>
    <property type="match status" value="1"/>
</dbReference>